<keyword evidence="3" id="KW-0378">Hydrolase</keyword>
<dbReference type="PROSITE" id="PS00758">
    <property type="entry name" value="ARGE_DAPE_CPG2_1"/>
    <property type="match status" value="1"/>
</dbReference>
<dbReference type="InterPro" id="IPR011650">
    <property type="entry name" value="Peptidase_M20_dimer"/>
</dbReference>
<dbReference type="RefSeq" id="WP_092361429.1">
    <property type="nucleotide sequence ID" value="NZ_DAINWJ010000235.1"/>
</dbReference>
<dbReference type="GO" id="GO:0008233">
    <property type="term" value="F:peptidase activity"/>
    <property type="evidence" value="ECO:0007669"/>
    <property type="project" value="UniProtKB-KW"/>
</dbReference>
<gene>
    <name evidence="5" type="ORF">SAMN05216313_104166</name>
</gene>
<protein>
    <submittedName>
        <fullName evidence="5">Acetylornithine deacetylase/Succinyl-diaminopimelate desuccinylase</fullName>
    </submittedName>
</protein>
<dbReference type="Pfam" id="PF01546">
    <property type="entry name" value="Peptidase_M20"/>
    <property type="match status" value="1"/>
</dbReference>
<evidence type="ECO:0000259" key="4">
    <source>
        <dbReference type="Pfam" id="PF07687"/>
    </source>
</evidence>
<evidence type="ECO:0000313" key="5">
    <source>
        <dbReference type="EMBL" id="SET31136.1"/>
    </source>
</evidence>
<dbReference type="InterPro" id="IPR001261">
    <property type="entry name" value="ArgE/DapE_CS"/>
</dbReference>
<evidence type="ECO:0000313" key="6">
    <source>
        <dbReference type="Proteomes" id="UP000198508"/>
    </source>
</evidence>
<organism evidence="5 6">
    <name type="scientific">Enterocloster lavalensis</name>
    <dbReference type="NCBI Taxonomy" id="460384"/>
    <lineage>
        <taxon>Bacteria</taxon>
        <taxon>Bacillati</taxon>
        <taxon>Bacillota</taxon>
        <taxon>Clostridia</taxon>
        <taxon>Lachnospirales</taxon>
        <taxon>Lachnospiraceae</taxon>
        <taxon>Enterocloster</taxon>
    </lineage>
</organism>
<dbReference type="GO" id="GO:0006508">
    <property type="term" value="P:proteolysis"/>
    <property type="evidence" value="ECO:0007669"/>
    <property type="project" value="UniProtKB-KW"/>
</dbReference>
<proteinExistence type="predicted"/>
<reference evidence="6" key="1">
    <citation type="submission" date="2016-10" db="EMBL/GenBank/DDBJ databases">
        <authorList>
            <person name="Varghese N."/>
            <person name="Submissions S."/>
        </authorList>
    </citation>
    <scope>NUCLEOTIDE SEQUENCE [LARGE SCALE GENOMIC DNA]</scope>
    <source>
        <strain evidence="6">NLAE-zl-G277</strain>
    </source>
</reference>
<keyword evidence="6" id="KW-1185">Reference proteome</keyword>
<dbReference type="AlphaFoldDB" id="A0A1I0DFG6"/>
<keyword evidence="1" id="KW-0645">Protease</keyword>
<evidence type="ECO:0000256" key="1">
    <source>
        <dbReference type="ARBA" id="ARBA00022670"/>
    </source>
</evidence>
<dbReference type="SUPFAM" id="SSF53187">
    <property type="entry name" value="Zn-dependent exopeptidases"/>
    <property type="match status" value="1"/>
</dbReference>
<evidence type="ECO:0000256" key="3">
    <source>
        <dbReference type="ARBA" id="ARBA00022801"/>
    </source>
</evidence>
<dbReference type="PANTHER" id="PTHR43270">
    <property type="entry name" value="BETA-ALA-HIS DIPEPTIDASE"/>
    <property type="match status" value="1"/>
</dbReference>
<dbReference type="InterPro" id="IPR051458">
    <property type="entry name" value="Cyt/Met_Dipeptidase"/>
</dbReference>
<accession>A0A1I0DFG6</accession>
<sequence>MALKQIDFDVKWNHFAAQNEERWIQEWLDLVRQPSVSTTGQGVEGCGRMIAEHMRRIGLEPEIYPVRPYPVIVARHGETPDRPTVLIYAHYDVVEPGDPALWKTPPFEPVIVDGKVFGRGAADNKSPLMAHLQAYEFWKSMGEELPVNLIFLFEGCEESGSRGLPEFLREHREELKADLVFFSDGPKNERNLPIIALGAKGNITIRLKLRTMNQDAHSRYAPVLPSAAWQMVELLSKLKTGDHVNVEGFYDGIVPPGQEEMDIYRSLPPVEREMEEIYGVKPICGADENYYIRLNTTPTFNIKRISSGDGRGVVTSMAEALIDIRLVEGQEPRDILEKVSSYVKFLGYHNVMVESDGGVFPSKTPVGNSYVPVISRVVREVYGDYVIYPCRPSTAPDYLWTKILEIPAIQVRWSDADSNNHAPNEHQSVAGYLKGVELTARVIREIGEMKGEKS</sequence>
<dbReference type="GO" id="GO:0046872">
    <property type="term" value="F:metal ion binding"/>
    <property type="evidence" value="ECO:0007669"/>
    <property type="project" value="UniProtKB-KW"/>
</dbReference>
<feature type="domain" description="Peptidase M20 dimerisation" evidence="4">
    <location>
        <begin position="198"/>
        <end position="344"/>
    </location>
</feature>
<dbReference type="EMBL" id="FOIM01000004">
    <property type="protein sequence ID" value="SET31136.1"/>
    <property type="molecule type" value="Genomic_DNA"/>
</dbReference>
<name>A0A1I0DFG6_9FIRM</name>
<evidence type="ECO:0000256" key="2">
    <source>
        <dbReference type="ARBA" id="ARBA00022723"/>
    </source>
</evidence>
<dbReference type="PANTHER" id="PTHR43270:SF8">
    <property type="entry name" value="DI- AND TRIPEPTIDASE DUG2-RELATED"/>
    <property type="match status" value="1"/>
</dbReference>
<dbReference type="InterPro" id="IPR002933">
    <property type="entry name" value="Peptidase_M20"/>
</dbReference>
<dbReference type="GeneID" id="93276228"/>
<keyword evidence="2" id="KW-0479">Metal-binding</keyword>
<dbReference type="Pfam" id="PF07687">
    <property type="entry name" value="M20_dimer"/>
    <property type="match status" value="1"/>
</dbReference>
<dbReference type="Gene3D" id="3.30.70.360">
    <property type="match status" value="1"/>
</dbReference>
<dbReference type="Gene3D" id="3.40.630.10">
    <property type="entry name" value="Zn peptidases"/>
    <property type="match status" value="1"/>
</dbReference>
<dbReference type="Proteomes" id="UP000198508">
    <property type="component" value="Unassembled WGS sequence"/>
</dbReference>
<dbReference type="STRING" id="460384.SAMN05216313_104166"/>